<reference evidence="2" key="1">
    <citation type="journal article" date="2015" name="Nature">
        <title>Complex archaea that bridge the gap between prokaryotes and eukaryotes.</title>
        <authorList>
            <person name="Spang A."/>
            <person name="Saw J.H."/>
            <person name="Jorgensen S.L."/>
            <person name="Zaremba-Niedzwiedzka K."/>
            <person name="Martijn J."/>
            <person name="Lind A.E."/>
            <person name="van Eijk R."/>
            <person name="Schleper C."/>
            <person name="Guy L."/>
            <person name="Ettema T.J."/>
        </authorList>
    </citation>
    <scope>NUCLEOTIDE SEQUENCE</scope>
</reference>
<feature type="domain" description="DUF3846" evidence="1">
    <location>
        <begin position="25"/>
        <end position="92"/>
    </location>
</feature>
<protein>
    <recommendedName>
        <fullName evidence="1">DUF3846 domain-containing protein</fullName>
    </recommendedName>
</protein>
<dbReference type="AlphaFoldDB" id="A0A0F9NQE5"/>
<sequence>MDAKPYVHKILKPDGTMVDCSPAGEYFTLEELRAAMDGGWVENINLSGGFVMIIDEEGRLKDLPRNNLATELVGVPGVYIVGNALICLDKGEEIG</sequence>
<comment type="caution">
    <text evidence="2">The sequence shown here is derived from an EMBL/GenBank/DDBJ whole genome shotgun (WGS) entry which is preliminary data.</text>
</comment>
<dbReference type="Pfam" id="PF12957">
    <property type="entry name" value="DUF3846"/>
    <property type="match status" value="1"/>
</dbReference>
<organism evidence="2">
    <name type="scientific">marine sediment metagenome</name>
    <dbReference type="NCBI Taxonomy" id="412755"/>
    <lineage>
        <taxon>unclassified sequences</taxon>
        <taxon>metagenomes</taxon>
        <taxon>ecological metagenomes</taxon>
    </lineage>
</organism>
<proteinExistence type="predicted"/>
<name>A0A0F9NQE5_9ZZZZ</name>
<evidence type="ECO:0000259" key="1">
    <source>
        <dbReference type="Pfam" id="PF12957"/>
    </source>
</evidence>
<dbReference type="InterPro" id="IPR024559">
    <property type="entry name" value="DUF3846"/>
</dbReference>
<gene>
    <name evidence="2" type="ORF">LCGC14_0938820</name>
</gene>
<accession>A0A0F9NQE5</accession>
<evidence type="ECO:0000313" key="2">
    <source>
        <dbReference type="EMBL" id="KKN20139.1"/>
    </source>
</evidence>
<dbReference type="EMBL" id="LAZR01003270">
    <property type="protein sequence ID" value="KKN20139.1"/>
    <property type="molecule type" value="Genomic_DNA"/>
</dbReference>